<comment type="caution">
    <text evidence="1">The sequence shown here is derived from an EMBL/GenBank/DDBJ whole genome shotgun (WGS) entry which is preliminary data.</text>
</comment>
<protein>
    <recommendedName>
        <fullName evidence="2">HNH domain-containing protein</fullName>
    </recommendedName>
</protein>
<proteinExistence type="predicted"/>
<name>A0A0F9T8Z7_9ZZZZ</name>
<reference evidence="1" key="1">
    <citation type="journal article" date="2015" name="Nature">
        <title>Complex archaea that bridge the gap between prokaryotes and eukaryotes.</title>
        <authorList>
            <person name="Spang A."/>
            <person name="Saw J.H."/>
            <person name="Jorgensen S.L."/>
            <person name="Zaremba-Niedzwiedzka K."/>
            <person name="Martijn J."/>
            <person name="Lind A.E."/>
            <person name="van Eijk R."/>
            <person name="Schleper C."/>
            <person name="Guy L."/>
            <person name="Ettema T.J."/>
        </authorList>
    </citation>
    <scope>NUCLEOTIDE SEQUENCE</scope>
</reference>
<dbReference type="AlphaFoldDB" id="A0A0F9T8Z7"/>
<gene>
    <name evidence="1" type="ORF">LCGC14_0420460</name>
</gene>
<sequence>MKVKISALDRLFSEYIRRRAMERVRGCERCFTYKENWKQLQCSHFYSRSRKSVRYDEDNAVGLCFGCHQYLGSHPLEHVEFFKKLLGDRFELLEGRMRQIGKPDKELLMIYFKAKIKEME</sequence>
<evidence type="ECO:0008006" key="2">
    <source>
        <dbReference type="Google" id="ProtNLM"/>
    </source>
</evidence>
<organism evidence="1">
    <name type="scientific">marine sediment metagenome</name>
    <dbReference type="NCBI Taxonomy" id="412755"/>
    <lineage>
        <taxon>unclassified sequences</taxon>
        <taxon>metagenomes</taxon>
        <taxon>ecological metagenomes</taxon>
    </lineage>
</organism>
<accession>A0A0F9T8Z7</accession>
<evidence type="ECO:0000313" key="1">
    <source>
        <dbReference type="EMBL" id="KKN71467.1"/>
    </source>
</evidence>
<dbReference type="EMBL" id="LAZR01000383">
    <property type="protein sequence ID" value="KKN71467.1"/>
    <property type="molecule type" value="Genomic_DNA"/>
</dbReference>